<dbReference type="AlphaFoldDB" id="A0A0P0G8I9"/>
<reference evidence="2" key="3">
    <citation type="submission" date="2023-03" db="EMBL/GenBank/DDBJ databases">
        <title>DFI Biobank Strains.</title>
        <authorList>
            <person name="Mostad J."/>
            <person name="Paddock L."/>
            <person name="Medina S."/>
            <person name="Waligurski E."/>
            <person name="Barat B."/>
            <person name="Smith R."/>
            <person name="Burgo V."/>
            <person name="Metcalfe C."/>
            <person name="Woodson C."/>
            <person name="Sundararajan A."/>
            <person name="Ramaswamy R."/>
            <person name="Lin H."/>
            <person name="Pamer E.G."/>
        </authorList>
    </citation>
    <scope>NUCLEOTIDE SEQUENCE</scope>
    <source>
        <strain evidence="2">DFI.9.5</strain>
    </source>
</reference>
<dbReference type="Proteomes" id="UP001221924">
    <property type="component" value="Unassembled WGS sequence"/>
</dbReference>
<dbReference type="PATRIC" id="fig|246787.4.peg.1299"/>
<accession>A0A0P0G8I9</accession>
<gene>
    <name evidence="1" type="ORF">BcellWH2_01260</name>
    <name evidence="3" type="ORF">DWX97_26125</name>
    <name evidence="2" type="ORF">PZH42_08100</name>
</gene>
<evidence type="ECO:0000313" key="3">
    <source>
        <dbReference type="EMBL" id="RGS30572.1"/>
    </source>
</evidence>
<dbReference type="EMBL" id="QRVJ01000047">
    <property type="protein sequence ID" value="RGS30572.1"/>
    <property type="molecule type" value="Genomic_DNA"/>
</dbReference>
<proteinExistence type="predicted"/>
<protein>
    <submittedName>
        <fullName evidence="2">6-bladed beta-propeller</fullName>
    </submittedName>
</protein>
<organism evidence="1 4">
    <name type="scientific">Bacteroides cellulosilyticus</name>
    <dbReference type="NCBI Taxonomy" id="246787"/>
    <lineage>
        <taxon>Bacteria</taxon>
        <taxon>Pseudomonadati</taxon>
        <taxon>Bacteroidota</taxon>
        <taxon>Bacteroidia</taxon>
        <taxon>Bacteroidales</taxon>
        <taxon>Bacteroidaceae</taxon>
        <taxon>Bacteroides</taxon>
    </lineage>
</organism>
<dbReference type="PROSITE" id="PS51257">
    <property type="entry name" value="PROKAR_LIPOPROTEIN"/>
    <property type="match status" value="1"/>
</dbReference>
<dbReference type="EMBL" id="JARFID010000005">
    <property type="protein sequence ID" value="MDE8694066.1"/>
    <property type="molecule type" value="Genomic_DNA"/>
</dbReference>
<dbReference type="Pfam" id="PF17170">
    <property type="entry name" value="DUF5128"/>
    <property type="match status" value="1"/>
</dbReference>
<dbReference type="Proteomes" id="UP000283341">
    <property type="component" value="Unassembled WGS sequence"/>
</dbReference>
<evidence type="ECO:0000313" key="4">
    <source>
        <dbReference type="Proteomes" id="UP000061809"/>
    </source>
</evidence>
<reference evidence="3 5" key="2">
    <citation type="submission" date="2018-08" db="EMBL/GenBank/DDBJ databases">
        <title>A genome reference for cultivated species of the human gut microbiota.</title>
        <authorList>
            <person name="Zou Y."/>
            <person name="Xue W."/>
            <person name="Luo G."/>
        </authorList>
    </citation>
    <scope>NUCLEOTIDE SEQUENCE [LARGE SCALE GENOMIC DNA]</scope>
    <source>
        <strain evidence="3 5">AF22-3AC</strain>
    </source>
</reference>
<evidence type="ECO:0000313" key="5">
    <source>
        <dbReference type="Proteomes" id="UP000283341"/>
    </source>
</evidence>
<evidence type="ECO:0000313" key="1">
    <source>
        <dbReference type="EMBL" id="ALJ58522.1"/>
    </source>
</evidence>
<reference evidence="1 4" key="1">
    <citation type="journal article" date="2015" name="Science">
        <title>Genetic determinants of in vivo fitness and diet responsiveness in multiple human gut Bacteroides.</title>
        <authorList>
            <person name="Wu M."/>
            <person name="McNulty N.P."/>
            <person name="Rodionov D.A."/>
            <person name="Khoroshkin M.S."/>
            <person name="Griffin N.W."/>
            <person name="Cheng J."/>
            <person name="Latreille P."/>
            <person name="Kerstetter R.A."/>
            <person name="Terrapon N."/>
            <person name="Henrissat B."/>
            <person name="Osterman A.L."/>
            <person name="Gordon J.I."/>
        </authorList>
    </citation>
    <scope>NUCLEOTIDE SEQUENCE [LARGE SCALE GENOMIC DNA]</scope>
    <source>
        <strain evidence="1 4">WH2</strain>
    </source>
</reference>
<dbReference type="EMBL" id="CP012801">
    <property type="protein sequence ID" value="ALJ58522.1"/>
    <property type="molecule type" value="Genomic_DNA"/>
</dbReference>
<dbReference type="GeneID" id="66307313"/>
<dbReference type="Proteomes" id="UP000061809">
    <property type="component" value="Chromosome"/>
</dbReference>
<dbReference type="RefSeq" id="WP_029428333.1">
    <property type="nucleotide sequence ID" value="NZ_CAXKYC010000002.1"/>
</dbReference>
<evidence type="ECO:0000313" key="2">
    <source>
        <dbReference type="EMBL" id="MDE8694066.1"/>
    </source>
</evidence>
<name>A0A0P0G8I9_9BACE</name>
<dbReference type="KEGG" id="bcel:BcellWH2_01260"/>
<sequence>MKSKQWKSAGLICLVFIGGLSSCTNGGQGSKGDALDAQPIVGSVEILNGDSVWVCNQSALKDTLVLPLSYFADELQIVKLDNRDEALVPVRNVIVSDNYILVWGKDQTPFKLFDKSGKFLGNVGAFGQGPGEYQLIYDAQIDEAGGRIYLLPWNARSLLAYDLKGQSVQNISLPGLVPKGVFKANTKDSLLSVFLLPFDYLPYVAWTQKFSGEIQDTIRSRHLALKPDFSNEVHSNKNGADFDVSLSPFWERRPDSLYHYANGRLNPRFTMNFAKKEIPIHDYKEFPHHFLGSISIEKQLDENNFTTEAPADFIIDKQTLKGAFYKVENDYLGNLPISWFSYSCSNGYYTANMEPVTLKETLEKYLVDVKDISAADRERIQKLADSIHENDNNYILYAKLK</sequence>